<protein>
    <submittedName>
        <fullName evidence="3">SufE-like protein 2- chloroplastic</fullName>
    </submittedName>
</protein>
<dbReference type="Pfam" id="PF02657">
    <property type="entry name" value="SufE"/>
    <property type="match status" value="1"/>
</dbReference>
<evidence type="ECO:0000313" key="3">
    <source>
        <dbReference type="EMBL" id="CAA0818264.1"/>
    </source>
</evidence>
<dbReference type="Proteomes" id="UP001153555">
    <property type="component" value="Unassembled WGS sequence"/>
</dbReference>
<dbReference type="Gene3D" id="3.90.1010.10">
    <property type="match status" value="1"/>
</dbReference>
<dbReference type="PANTHER" id="PTHR43597">
    <property type="entry name" value="SULFUR ACCEPTOR PROTEIN CSDE"/>
    <property type="match status" value="1"/>
</dbReference>
<organism evidence="3 4">
    <name type="scientific">Striga hermonthica</name>
    <name type="common">Purple witchweed</name>
    <name type="synonym">Buchnera hermonthica</name>
    <dbReference type="NCBI Taxonomy" id="68872"/>
    <lineage>
        <taxon>Eukaryota</taxon>
        <taxon>Viridiplantae</taxon>
        <taxon>Streptophyta</taxon>
        <taxon>Embryophyta</taxon>
        <taxon>Tracheophyta</taxon>
        <taxon>Spermatophyta</taxon>
        <taxon>Magnoliopsida</taxon>
        <taxon>eudicotyledons</taxon>
        <taxon>Gunneridae</taxon>
        <taxon>Pentapetalae</taxon>
        <taxon>asterids</taxon>
        <taxon>lamiids</taxon>
        <taxon>Lamiales</taxon>
        <taxon>Orobanchaceae</taxon>
        <taxon>Buchnereae</taxon>
        <taxon>Striga</taxon>
    </lineage>
</organism>
<comment type="caution">
    <text evidence="3">The sequence shown here is derived from an EMBL/GenBank/DDBJ whole genome shotgun (WGS) entry which is preliminary data.</text>
</comment>
<evidence type="ECO:0000256" key="1">
    <source>
        <dbReference type="ARBA" id="ARBA00010282"/>
    </source>
</evidence>
<gene>
    <name evidence="3" type="ORF">SHERM_01127</name>
</gene>
<dbReference type="AlphaFoldDB" id="A0A9N7N1U4"/>
<dbReference type="EMBL" id="CACSLK010016925">
    <property type="protein sequence ID" value="CAA0818264.1"/>
    <property type="molecule type" value="Genomic_DNA"/>
</dbReference>
<comment type="similarity">
    <text evidence="1">Belongs to the SufE family.</text>
</comment>
<name>A0A9N7N1U4_STRHE</name>
<reference evidence="3" key="1">
    <citation type="submission" date="2019-12" db="EMBL/GenBank/DDBJ databases">
        <authorList>
            <person name="Scholes J."/>
        </authorList>
    </citation>
    <scope>NUCLEOTIDE SEQUENCE</scope>
</reference>
<evidence type="ECO:0000313" key="4">
    <source>
        <dbReference type="Proteomes" id="UP001153555"/>
    </source>
</evidence>
<sequence>MTSLSAKSILSPFFTNPEKIPNTKSNPFHLNLKKHISHKNPQKISSIFFSPTSKSPSPKAPPLSCLTINQPFTAQPSSVSQKVQSLDFEFKSLTKPVDKVKRLLHYAAILPPFDESSRTLENRVSGCTARVWLEAKMDESGAMRFRLDSDSEITKGFCSCLIWALDGARPEDVLSVKTEDLLEMNVGLAGRVRSRVNPWQNVLFAG</sequence>
<dbReference type="OrthoDB" id="411584at2759"/>
<proteinExistence type="inferred from homology"/>
<accession>A0A9N7N1U4</accession>
<dbReference type="PANTHER" id="PTHR43597:SF5">
    <property type="entry name" value="SUFE-LIKE PROTEIN 2, CHLOROPLASTIC"/>
    <property type="match status" value="1"/>
</dbReference>
<keyword evidence="4" id="KW-1185">Reference proteome</keyword>
<dbReference type="InterPro" id="IPR003808">
    <property type="entry name" value="Fe-S_metab-assoc_dom"/>
</dbReference>
<feature type="domain" description="Fe-S metabolism associated" evidence="2">
    <location>
        <begin position="89"/>
        <end position="203"/>
    </location>
</feature>
<evidence type="ECO:0000259" key="2">
    <source>
        <dbReference type="Pfam" id="PF02657"/>
    </source>
</evidence>
<dbReference type="SUPFAM" id="SSF82649">
    <property type="entry name" value="SufE/NifU"/>
    <property type="match status" value="1"/>
</dbReference>